<reference evidence="1" key="2">
    <citation type="submission" date="2020-11" db="EMBL/GenBank/DDBJ databases">
        <authorList>
            <person name="McCartney M.A."/>
            <person name="Auch B."/>
            <person name="Kono T."/>
            <person name="Mallez S."/>
            <person name="Becker A."/>
            <person name="Gohl D.M."/>
            <person name="Silverstein K.A.T."/>
            <person name="Koren S."/>
            <person name="Bechman K.B."/>
            <person name="Herman A."/>
            <person name="Abrahante J.E."/>
            <person name="Garbe J."/>
        </authorList>
    </citation>
    <scope>NUCLEOTIDE SEQUENCE</scope>
    <source>
        <strain evidence="1">Duluth1</strain>
        <tissue evidence="1">Whole animal</tissue>
    </source>
</reference>
<gene>
    <name evidence="1" type="ORF">DPMN_164994</name>
</gene>
<evidence type="ECO:0000313" key="2">
    <source>
        <dbReference type="Proteomes" id="UP000828390"/>
    </source>
</evidence>
<dbReference type="EMBL" id="JAIWYP010000008">
    <property type="protein sequence ID" value="KAH3786880.1"/>
    <property type="molecule type" value="Genomic_DNA"/>
</dbReference>
<comment type="caution">
    <text evidence="1">The sequence shown here is derived from an EMBL/GenBank/DDBJ whole genome shotgun (WGS) entry which is preliminary data.</text>
</comment>
<sequence>MGLVAKLGYCLLEALKVRQHCDGVGLPVPQYCGVGEERVLKVIVTCMDLTKTEGMHVSV</sequence>
<keyword evidence="2" id="KW-1185">Reference proteome</keyword>
<organism evidence="1 2">
    <name type="scientific">Dreissena polymorpha</name>
    <name type="common">Zebra mussel</name>
    <name type="synonym">Mytilus polymorpha</name>
    <dbReference type="NCBI Taxonomy" id="45954"/>
    <lineage>
        <taxon>Eukaryota</taxon>
        <taxon>Metazoa</taxon>
        <taxon>Spiralia</taxon>
        <taxon>Lophotrochozoa</taxon>
        <taxon>Mollusca</taxon>
        <taxon>Bivalvia</taxon>
        <taxon>Autobranchia</taxon>
        <taxon>Heteroconchia</taxon>
        <taxon>Euheterodonta</taxon>
        <taxon>Imparidentia</taxon>
        <taxon>Neoheterodontei</taxon>
        <taxon>Myida</taxon>
        <taxon>Dreissenoidea</taxon>
        <taxon>Dreissenidae</taxon>
        <taxon>Dreissena</taxon>
    </lineage>
</organism>
<proteinExistence type="predicted"/>
<evidence type="ECO:0000313" key="1">
    <source>
        <dbReference type="EMBL" id="KAH3786880.1"/>
    </source>
</evidence>
<reference evidence="1" key="1">
    <citation type="journal article" date="2019" name="bioRxiv">
        <title>The Genome of the Zebra Mussel, Dreissena polymorpha: A Resource for Invasive Species Research.</title>
        <authorList>
            <person name="McCartney M.A."/>
            <person name="Auch B."/>
            <person name="Kono T."/>
            <person name="Mallez S."/>
            <person name="Zhang Y."/>
            <person name="Obille A."/>
            <person name="Becker A."/>
            <person name="Abrahante J.E."/>
            <person name="Garbe J."/>
            <person name="Badalamenti J.P."/>
            <person name="Herman A."/>
            <person name="Mangelson H."/>
            <person name="Liachko I."/>
            <person name="Sullivan S."/>
            <person name="Sone E.D."/>
            <person name="Koren S."/>
            <person name="Silverstein K.A.T."/>
            <person name="Beckman K.B."/>
            <person name="Gohl D.M."/>
        </authorList>
    </citation>
    <scope>NUCLEOTIDE SEQUENCE</scope>
    <source>
        <strain evidence="1">Duluth1</strain>
        <tissue evidence="1">Whole animal</tissue>
    </source>
</reference>
<dbReference type="AlphaFoldDB" id="A0A9D4EUK3"/>
<dbReference type="Proteomes" id="UP000828390">
    <property type="component" value="Unassembled WGS sequence"/>
</dbReference>
<accession>A0A9D4EUK3</accession>
<protein>
    <submittedName>
        <fullName evidence="1">Uncharacterized protein</fullName>
    </submittedName>
</protein>
<name>A0A9D4EUK3_DREPO</name>